<comment type="miscellaneous">
    <text evidence="17">Bacitracin is thought to be involved in the inhibition of peptidoglycan synthesis by sequestering undecaprenyl diphosphate, thereby reducing the pool of lipid carrier available.</text>
</comment>
<comment type="subcellular location">
    <subcellularLocation>
        <location evidence="1 17">Cell membrane</location>
        <topology evidence="1 17">Multi-pass membrane protein</topology>
    </subcellularLocation>
</comment>
<keyword evidence="7 17" id="KW-0378">Hydrolase</keyword>
<comment type="similarity">
    <text evidence="2 17">Belongs to the UppP family.</text>
</comment>
<dbReference type="EC" id="3.6.1.27" evidence="3 17"/>
<dbReference type="PANTHER" id="PTHR30622">
    <property type="entry name" value="UNDECAPRENYL-DIPHOSPHATASE"/>
    <property type="match status" value="1"/>
</dbReference>
<evidence type="ECO:0000256" key="1">
    <source>
        <dbReference type="ARBA" id="ARBA00004651"/>
    </source>
</evidence>
<keyword evidence="8 17" id="KW-0133">Cell shape</keyword>
<dbReference type="GO" id="GO:0009252">
    <property type="term" value="P:peptidoglycan biosynthetic process"/>
    <property type="evidence" value="ECO:0007669"/>
    <property type="project" value="UniProtKB-KW"/>
</dbReference>
<evidence type="ECO:0000313" key="18">
    <source>
        <dbReference type="EMBL" id="AGQ19878.1"/>
    </source>
</evidence>
<keyword evidence="9 17" id="KW-0573">Peptidoglycan synthesis</keyword>
<dbReference type="GO" id="GO:0050380">
    <property type="term" value="F:undecaprenyl-diphosphatase activity"/>
    <property type="evidence" value="ECO:0007669"/>
    <property type="project" value="UniProtKB-UniRule"/>
</dbReference>
<evidence type="ECO:0000256" key="13">
    <source>
        <dbReference type="ARBA" id="ARBA00023316"/>
    </source>
</evidence>
<comment type="function">
    <text evidence="17">Catalyzes the dephosphorylation of undecaprenyl diphosphate (UPP). Confers resistance to bacitracin.</text>
</comment>
<feature type="transmembrane region" description="Helical" evidence="17">
    <location>
        <begin position="69"/>
        <end position="90"/>
    </location>
</feature>
<dbReference type="GO" id="GO:0071555">
    <property type="term" value="P:cell wall organization"/>
    <property type="evidence" value="ECO:0007669"/>
    <property type="project" value="UniProtKB-KW"/>
</dbReference>
<dbReference type="GO" id="GO:0046677">
    <property type="term" value="P:response to antibiotic"/>
    <property type="evidence" value="ECO:0007669"/>
    <property type="project" value="UniProtKB-UniRule"/>
</dbReference>
<evidence type="ECO:0000256" key="5">
    <source>
        <dbReference type="ARBA" id="ARBA00022475"/>
    </source>
</evidence>
<feature type="transmembrane region" description="Helical" evidence="17">
    <location>
        <begin position="41"/>
        <end position="57"/>
    </location>
</feature>
<keyword evidence="5 17" id="KW-1003">Cell membrane</keyword>
<dbReference type="Pfam" id="PF02673">
    <property type="entry name" value="BacA"/>
    <property type="match status" value="1"/>
</dbReference>
<organism evidence="18">
    <name type="scientific">Candidatus Actinomarina minuta</name>
    <dbReference type="NCBI Taxonomy" id="1389454"/>
    <lineage>
        <taxon>Bacteria</taxon>
        <taxon>Bacillati</taxon>
        <taxon>Actinomycetota</taxon>
        <taxon>Actinomycetes</taxon>
        <taxon>Candidatus Actinomarinidae</taxon>
        <taxon>Candidatus Actinomarinales</taxon>
        <taxon>Candidatus Actinomarineae</taxon>
        <taxon>Candidatus Actinomarinaceae</taxon>
        <taxon>Candidatus Actinomarina</taxon>
    </lineage>
</organism>
<evidence type="ECO:0000256" key="9">
    <source>
        <dbReference type="ARBA" id="ARBA00022984"/>
    </source>
</evidence>
<keyword evidence="10 17" id="KW-1133">Transmembrane helix</keyword>
<comment type="catalytic activity">
    <reaction evidence="16 17">
        <text>di-trans,octa-cis-undecaprenyl diphosphate + H2O = di-trans,octa-cis-undecaprenyl phosphate + phosphate + H(+)</text>
        <dbReference type="Rhea" id="RHEA:28094"/>
        <dbReference type="ChEBI" id="CHEBI:15377"/>
        <dbReference type="ChEBI" id="CHEBI:15378"/>
        <dbReference type="ChEBI" id="CHEBI:43474"/>
        <dbReference type="ChEBI" id="CHEBI:58405"/>
        <dbReference type="ChEBI" id="CHEBI:60392"/>
        <dbReference type="EC" id="3.6.1.27"/>
    </reaction>
</comment>
<evidence type="ECO:0000256" key="14">
    <source>
        <dbReference type="ARBA" id="ARBA00032707"/>
    </source>
</evidence>
<dbReference type="InterPro" id="IPR003824">
    <property type="entry name" value="UppP"/>
</dbReference>
<evidence type="ECO:0000256" key="11">
    <source>
        <dbReference type="ARBA" id="ARBA00023136"/>
    </source>
</evidence>
<feature type="transmembrane region" description="Helical" evidence="17">
    <location>
        <begin position="233"/>
        <end position="250"/>
    </location>
</feature>
<evidence type="ECO:0000256" key="16">
    <source>
        <dbReference type="ARBA" id="ARBA00047594"/>
    </source>
</evidence>
<keyword evidence="11 17" id="KW-0472">Membrane</keyword>
<gene>
    <name evidence="17" type="primary">uppP</name>
</gene>
<dbReference type="PANTHER" id="PTHR30622:SF2">
    <property type="entry name" value="UNDECAPRENYL-DIPHOSPHATASE"/>
    <property type="match status" value="1"/>
</dbReference>
<proteinExistence type="inferred from homology"/>
<dbReference type="GO" id="GO:0008360">
    <property type="term" value="P:regulation of cell shape"/>
    <property type="evidence" value="ECO:0007669"/>
    <property type="project" value="UniProtKB-KW"/>
</dbReference>
<feature type="transmembrane region" description="Helical" evidence="17">
    <location>
        <begin position="206"/>
        <end position="227"/>
    </location>
</feature>
<name>S5DQI3_9ACTN</name>
<accession>S5DQI3</accession>
<keyword evidence="12 17" id="KW-0046">Antibiotic resistance</keyword>
<keyword evidence="6 17" id="KW-0812">Transmembrane</keyword>
<evidence type="ECO:0000256" key="12">
    <source>
        <dbReference type="ARBA" id="ARBA00023251"/>
    </source>
</evidence>
<dbReference type="AlphaFoldDB" id="S5DQI3"/>
<dbReference type="GO" id="GO:0005886">
    <property type="term" value="C:plasma membrane"/>
    <property type="evidence" value="ECO:0007669"/>
    <property type="project" value="UniProtKB-SubCell"/>
</dbReference>
<feature type="transmembrane region" description="Helical" evidence="17">
    <location>
        <begin position="175"/>
        <end position="194"/>
    </location>
</feature>
<feature type="transmembrane region" description="Helical" evidence="17">
    <location>
        <begin position="102"/>
        <end position="120"/>
    </location>
</feature>
<evidence type="ECO:0000256" key="17">
    <source>
        <dbReference type="HAMAP-Rule" id="MF_01006"/>
    </source>
</evidence>
<evidence type="ECO:0000256" key="4">
    <source>
        <dbReference type="ARBA" id="ARBA00021581"/>
    </source>
</evidence>
<sequence length="251" mass="27631">MLEFFTGVLQGITEFLPISSSGHLVILSSLSQDINLNTNDIAFLHIGTLFSILIFYRKRISKIFESTETFLFFLKVVVVGVIPAALVGFFTPIQNTIDESPQILLVTGISYLLFSILLIFSEKINNKESFSITELTTNNAFLIGLAQSFALLPGVSRSGVTLITAMYLGMKKADAIYFSLLLGIPTIFGAWGLTFVTQSYELNSGIIFPTIVAMITGLVAIKLLVDFTTNSKLQYFGYYCLLLGIICLVIN</sequence>
<protein>
    <recommendedName>
        <fullName evidence="4 17">Undecaprenyl-diphosphatase</fullName>
        <ecNumber evidence="3 17">3.6.1.27</ecNumber>
    </recommendedName>
    <alternativeName>
        <fullName evidence="15 17">Bacitracin resistance protein</fullName>
    </alternativeName>
    <alternativeName>
        <fullName evidence="14 17">Undecaprenyl pyrophosphate phosphatase</fullName>
    </alternativeName>
</protein>
<evidence type="ECO:0000256" key="3">
    <source>
        <dbReference type="ARBA" id="ARBA00012374"/>
    </source>
</evidence>
<evidence type="ECO:0000256" key="10">
    <source>
        <dbReference type="ARBA" id="ARBA00022989"/>
    </source>
</evidence>
<evidence type="ECO:0000256" key="8">
    <source>
        <dbReference type="ARBA" id="ARBA00022960"/>
    </source>
</evidence>
<evidence type="ECO:0000256" key="2">
    <source>
        <dbReference type="ARBA" id="ARBA00010621"/>
    </source>
</evidence>
<dbReference type="HAMAP" id="MF_01006">
    <property type="entry name" value="Undec_diphosphatase"/>
    <property type="match status" value="1"/>
</dbReference>
<keyword evidence="13 17" id="KW-0961">Cell wall biogenesis/degradation</keyword>
<reference evidence="18" key="1">
    <citation type="journal article" date="2013" name="Sci. Rep.">
        <title>Metagenomics uncovers a new group of low GC and ultra-small marine Actinobacteria.</title>
        <authorList>
            <person name="Ghai R."/>
            <person name="Mizuno C.M."/>
            <person name="Picazo A."/>
            <person name="Camacho A."/>
            <person name="Rodriguez-Valera F."/>
        </authorList>
    </citation>
    <scope>NUCLEOTIDE SEQUENCE</scope>
</reference>
<feature type="transmembrane region" description="Helical" evidence="17">
    <location>
        <begin position="141"/>
        <end position="169"/>
    </location>
</feature>
<evidence type="ECO:0000256" key="15">
    <source>
        <dbReference type="ARBA" id="ARBA00032932"/>
    </source>
</evidence>
<dbReference type="EMBL" id="KC811145">
    <property type="protein sequence ID" value="AGQ19878.1"/>
    <property type="molecule type" value="Genomic_DNA"/>
</dbReference>
<evidence type="ECO:0000256" key="7">
    <source>
        <dbReference type="ARBA" id="ARBA00022801"/>
    </source>
</evidence>
<evidence type="ECO:0000256" key="6">
    <source>
        <dbReference type="ARBA" id="ARBA00022692"/>
    </source>
</evidence>